<evidence type="ECO:0000256" key="3">
    <source>
        <dbReference type="ARBA" id="ARBA00023082"/>
    </source>
</evidence>
<dbReference type="InterPro" id="IPR013324">
    <property type="entry name" value="RNA_pol_sigma_r3/r4-like"/>
</dbReference>
<keyword evidence="4" id="KW-0804">Transcription</keyword>
<name>A0A512NG17_9HYPH</name>
<dbReference type="RefSeq" id="WP_147152599.1">
    <property type="nucleotide sequence ID" value="NZ_BKAJ01000089.1"/>
</dbReference>
<dbReference type="NCBIfam" id="TIGR02937">
    <property type="entry name" value="sigma70-ECF"/>
    <property type="match status" value="1"/>
</dbReference>
<keyword evidence="2" id="KW-0805">Transcription regulation</keyword>
<dbReference type="InterPro" id="IPR013249">
    <property type="entry name" value="RNA_pol_sigma70_r4_t2"/>
</dbReference>
<dbReference type="GO" id="GO:0016987">
    <property type="term" value="F:sigma factor activity"/>
    <property type="evidence" value="ECO:0007669"/>
    <property type="project" value="UniProtKB-KW"/>
</dbReference>
<evidence type="ECO:0000313" key="8">
    <source>
        <dbReference type="Proteomes" id="UP000321058"/>
    </source>
</evidence>
<gene>
    <name evidence="7" type="ORF">RSO01_50570</name>
</gene>
<evidence type="ECO:0000256" key="4">
    <source>
        <dbReference type="ARBA" id="ARBA00023163"/>
    </source>
</evidence>
<dbReference type="GO" id="GO:0000428">
    <property type="term" value="C:DNA-directed RNA polymerase complex"/>
    <property type="evidence" value="ECO:0007669"/>
    <property type="project" value="UniProtKB-KW"/>
</dbReference>
<comment type="caution">
    <text evidence="7">The sequence shown here is derived from an EMBL/GenBank/DDBJ whole genome shotgun (WGS) entry which is preliminary data.</text>
</comment>
<dbReference type="InterPro" id="IPR007627">
    <property type="entry name" value="RNA_pol_sigma70_r2"/>
</dbReference>
<dbReference type="PANTHER" id="PTHR43133:SF63">
    <property type="entry name" value="RNA POLYMERASE SIGMA FACTOR FECI-RELATED"/>
    <property type="match status" value="1"/>
</dbReference>
<dbReference type="InterPro" id="IPR036388">
    <property type="entry name" value="WH-like_DNA-bd_sf"/>
</dbReference>
<dbReference type="GO" id="GO:0006352">
    <property type="term" value="P:DNA-templated transcription initiation"/>
    <property type="evidence" value="ECO:0007669"/>
    <property type="project" value="InterPro"/>
</dbReference>
<evidence type="ECO:0000259" key="6">
    <source>
        <dbReference type="Pfam" id="PF08281"/>
    </source>
</evidence>
<sequence length="167" mass="19112">MPADTTALFVEHRGTLVKYATGLVGSRAQAEDLVQEAWLRFEEAARQQNLSEPLHYLFRIVRNPAFDGKRRQNVEDKLFRTNAEQIMAALPDPYPSAEVIATDKDNIRRLQEALLELPPRTRAAFEMHRIEGRTLREVAAALKVSVPLAHVLVMEGLQLCKKRLRWK</sequence>
<keyword evidence="7" id="KW-0240">DNA-directed RNA polymerase</keyword>
<keyword evidence="3" id="KW-0731">Sigma factor</keyword>
<dbReference type="Gene3D" id="1.10.10.10">
    <property type="entry name" value="Winged helix-like DNA-binding domain superfamily/Winged helix DNA-binding domain"/>
    <property type="match status" value="1"/>
</dbReference>
<evidence type="ECO:0000256" key="2">
    <source>
        <dbReference type="ARBA" id="ARBA00023015"/>
    </source>
</evidence>
<dbReference type="OrthoDB" id="9794372at2"/>
<dbReference type="InterPro" id="IPR013325">
    <property type="entry name" value="RNA_pol_sigma_r2"/>
</dbReference>
<dbReference type="Pfam" id="PF04542">
    <property type="entry name" value="Sigma70_r2"/>
    <property type="match status" value="1"/>
</dbReference>
<comment type="similarity">
    <text evidence="1">Belongs to the sigma-70 factor family. ECF subfamily.</text>
</comment>
<evidence type="ECO:0000313" key="7">
    <source>
        <dbReference type="EMBL" id="GEP57891.1"/>
    </source>
</evidence>
<organism evidence="7 8">
    <name type="scientific">Reyranella soli</name>
    <dbReference type="NCBI Taxonomy" id="1230389"/>
    <lineage>
        <taxon>Bacteria</taxon>
        <taxon>Pseudomonadati</taxon>
        <taxon>Pseudomonadota</taxon>
        <taxon>Alphaproteobacteria</taxon>
        <taxon>Hyphomicrobiales</taxon>
        <taxon>Reyranellaceae</taxon>
        <taxon>Reyranella</taxon>
    </lineage>
</organism>
<reference evidence="7 8" key="1">
    <citation type="submission" date="2019-07" db="EMBL/GenBank/DDBJ databases">
        <title>Whole genome shotgun sequence of Reyranella soli NBRC 108950.</title>
        <authorList>
            <person name="Hosoyama A."/>
            <person name="Uohara A."/>
            <person name="Ohji S."/>
            <person name="Ichikawa N."/>
        </authorList>
    </citation>
    <scope>NUCLEOTIDE SEQUENCE [LARGE SCALE GENOMIC DNA]</scope>
    <source>
        <strain evidence="7 8">NBRC 108950</strain>
    </source>
</reference>
<accession>A0A512NG17</accession>
<dbReference type="SUPFAM" id="SSF88946">
    <property type="entry name" value="Sigma2 domain of RNA polymerase sigma factors"/>
    <property type="match status" value="1"/>
</dbReference>
<proteinExistence type="inferred from homology"/>
<dbReference type="AlphaFoldDB" id="A0A512NG17"/>
<dbReference type="PANTHER" id="PTHR43133">
    <property type="entry name" value="RNA POLYMERASE ECF-TYPE SIGMA FACTO"/>
    <property type="match status" value="1"/>
</dbReference>
<dbReference type="Gene3D" id="1.10.1740.10">
    <property type="match status" value="1"/>
</dbReference>
<dbReference type="Pfam" id="PF08281">
    <property type="entry name" value="Sigma70_r4_2"/>
    <property type="match status" value="1"/>
</dbReference>
<evidence type="ECO:0000256" key="1">
    <source>
        <dbReference type="ARBA" id="ARBA00010641"/>
    </source>
</evidence>
<dbReference type="InterPro" id="IPR039425">
    <property type="entry name" value="RNA_pol_sigma-70-like"/>
</dbReference>
<dbReference type="Proteomes" id="UP000321058">
    <property type="component" value="Unassembled WGS sequence"/>
</dbReference>
<dbReference type="EMBL" id="BKAJ01000089">
    <property type="protein sequence ID" value="GEP57891.1"/>
    <property type="molecule type" value="Genomic_DNA"/>
</dbReference>
<dbReference type="GO" id="GO:0003677">
    <property type="term" value="F:DNA binding"/>
    <property type="evidence" value="ECO:0007669"/>
    <property type="project" value="InterPro"/>
</dbReference>
<dbReference type="InterPro" id="IPR014284">
    <property type="entry name" value="RNA_pol_sigma-70_dom"/>
</dbReference>
<protein>
    <submittedName>
        <fullName evidence="7">DNA-directed RNA polymerase sigma-70 factor</fullName>
    </submittedName>
</protein>
<dbReference type="SUPFAM" id="SSF88659">
    <property type="entry name" value="Sigma3 and sigma4 domains of RNA polymerase sigma factors"/>
    <property type="match status" value="1"/>
</dbReference>
<evidence type="ECO:0000259" key="5">
    <source>
        <dbReference type="Pfam" id="PF04542"/>
    </source>
</evidence>
<feature type="domain" description="RNA polymerase sigma factor 70 region 4 type 2" evidence="6">
    <location>
        <begin position="108"/>
        <end position="158"/>
    </location>
</feature>
<feature type="domain" description="RNA polymerase sigma-70 region 2" evidence="5">
    <location>
        <begin position="8"/>
        <end position="73"/>
    </location>
</feature>
<keyword evidence="8" id="KW-1185">Reference proteome</keyword>